<dbReference type="Proteomes" id="UP000092124">
    <property type="component" value="Unassembled WGS sequence"/>
</dbReference>
<reference evidence="2 3" key="1">
    <citation type="submission" date="2016-06" db="EMBL/GenBank/DDBJ databases">
        <title>The Draft Genome Sequence and Annotation of the Desert Woodrat Neotoma lepida.</title>
        <authorList>
            <person name="Campbell M."/>
            <person name="Oakeson K.F."/>
            <person name="Yandell M."/>
            <person name="Halpert J.R."/>
            <person name="Dearing D."/>
        </authorList>
    </citation>
    <scope>NUCLEOTIDE SEQUENCE [LARGE SCALE GENOMIC DNA]</scope>
    <source>
        <strain evidence="2">417</strain>
        <tissue evidence="2">Liver</tissue>
    </source>
</reference>
<feature type="coiled-coil region" evidence="1">
    <location>
        <begin position="24"/>
        <end position="58"/>
    </location>
</feature>
<gene>
    <name evidence="2" type="ORF">A6R68_12043</name>
</gene>
<sequence>MEHEAHLRRVCVFPGPSGGVLQYIQEMREVLYNLQNRMQKAKQNIEGISQAMQGVQRKTGKETRRLMSKRTRRRSQTKCIVSKRAGLVVSHQEWSANPLFERKDNKKEALLDLDGRVANLNKRYAAVKDAGVRIQAMVAVTRAPPTPVLQSIQTGDIFTLGQQGQAAAC</sequence>
<evidence type="ECO:0000313" key="3">
    <source>
        <dbReference type="Proteomes" id="UP000092124"/>
    </source>
</evidence>
<proteinExistence type="predicted"/>
<evidence type="ECO:0000313" key="2">
    <source>
        <dbReference type="EMBL" id="OBS73366.1"/>
    </source>
</evidence>
<keyword evidence="3" id="KW-1185">Reference proteome</keyword>
<organism evidence="2 3">
    <name type="scientific">Neotoma lepida</name>
    <name type="common">Desert woodrat</name>
    <dbReference type="NCBI Taxonomy" id="56216"/>
    <lineage>
        <taxon>Eukaryota</taxon>
        <taxon>Metazoa</taxon>
        <taxon>Chordata</taxon>
        <taxon>Craniata</taxon>
        <taxon>Vertebrata</taxon>
        <taxon>Euteleostomi</taxon>
        <taxon>Mammalia</taxon>
        <taxon>Eutheria</taxon>
        <taxon>Euarchontoglires</taxon>
        <taxon>Glires</taxon>
        <taxon>Rodentia</taxon>
        <taxon>Myomorpha</taxon>
        <taxon>Muroidea</taxon>
        <taxon>Cricetidae</taxon>
        <taxon>Neotominae</taxon>
        <taxon>Neotoma</taxon>
    </lineage>
</organism>
<accession>A0A1A6H4W5</accession>
<dbReference type="AlphaFoldDB" id="A0A1A6H4W5"/>
<keyword evidence="1" id="KW-0175">Coiled coil</keyword>
<protein>
    <submittedName>
        <fullName evidence="2">Uncharacterized protein</fullName>
    </submittedName>
</protein>
<evidence type="ECO:0000256" key="1">
    <source>
        <dbReference type="SAM" id="Coils"/>
    </source>
</evidence>
<name>A0A1A6H4W5_NEOLE</name>
<dbReference type="STRING" id="56216.A0A1A6H4W5"/>
<comment type="caution">
    <text evidence="2">The sequence shown here is derived from an EMBL/GenBank/DDBJ whole genome shotgun (WGS) entry which is preliminary data.</text>
</comment>
<dbReference type="EMBL" id="LZPO01046803">
    <property type="protein sequence ID" value="OBS73366.1"/>
    <property type="molecule type" value="Genomic_DNA"/>
</dbReference>